<dbReference type="SUPFAM" id="SSF102114">
    <property type="entry name" value="Radical SAM enzymes"/>
    <property type="match status" value="1"/>
</dbReference>
<dbReference type="RefSeq" id="WP_185039319.1">
    <property type="nucleotide sequence ID" value="NZ_BAABFG010000005.1"/>
</dbReference>
<evidence type="ECO:0000256" key="4">
    <source>
        <dbReference type="ARBA" id="ARBA00023014"/>
    </source>
</evidence>
<proteinExistence type="predicted"/>
<dbReference type="SFLD" id="SFLDS00029">
    <property type="entry name" value="Radical_SAM"/>
    <property type="match status" value="1"/>
</dbReference>
<dbReference type="EMBL" id="JACHNB010000001">
    <property type="protein sequence ID" value="MBB4738732.1"/>
    <property type="molecule type" value="Genomic_DNA"/>
</dbReference>
<comment type="caution">
    <text evidence="6">The sequence shown here is derived from an EMBL/GenBank/DDBJ whole genome shotgun (WGS) entry which is preliminary data.</text>
</comment>
<sequence length="415" mass="45003">MIPVRSDPPLLAGAAEPAWPHRLLDVRALTAGGWTPRPFRDFVIKVHQRCNLACDYCYMYTMADQSWKARPATMPAEVARAAADRIGAHVRTHDLRRIRFILHGGEPLMAGREGLRSIVGTLRSALPETCVADVGLQTNGVLLDEPMLDELQALGATVGVSLDGPAVANDRHRRTVNGRGSFAAVDRALTLLGRPERRSAYAGLLCTVDPRTDPVACYETLLGYAPPAIDLLFPHANWAEPPWRPAPDATPYADWLIAVFDRWYGAERQETRIRLFESIISLLLGGGSRSEQVGLSPVAVAVIETDGAVEQEDSLKSAYEGACATGVSVLTDDLDAALTHPGVAARQIGRDALADDCRACPLHPVCGAGHYAHRFRPADGFRNPSVYCADLTRLITHIHRRVGADLARLNGAAPR</sequence>
<keyword evidence="7" id="KW-1185">Reference proteome</keyword>
<dbReference type="Pfam" id="PF04055">
    <property type="entry name" value="Radical_SAM"/>
    <property type="match status" value="1"/>
</dbReference>
<reference evidence="6 7" key="1">
    <citation type="submission" date="2020-08" db="EMBL/GenBank/DDBJ databases">
        <title>Sequencing the genomes of 1000 actinobacteria strains.</title>
        <authorList>
            <person name="Klenk H.-P."/>
        </authorList>
    </citation>
    <scope>NUCLEOTIDE SEQUENCE [LARGE SCALE GENOMIC DNA]</scope>
    <source>
        <strain evidence="6 7">DSM 45809</strain>
    </source>
</reference>
<protein>
    <recommendedName>
        <fullName evidence="5">Radical SAM core domain-containing protein</fullName>
    </recommendedName>
</protein>
<evidence type="ECO:0000256" key="2">
    <source>
        <dbReference type="ARBA" id="ARBA00022723"/>
    </source>
</evidence>
<evidence type="ECO:0000256" key="3">
    <source>
        <dbReference type="ARBA" id="ARBA00023004"/>
    </source>
</evidence>
<keyword evidence="1" id="KW-0949">S-adenosyl-L-methionine</keyword>
<dbReference type="NCBIfam" id="TIGR04269">
    <property type="entry name" value="SAM_SPASM_FxsB"/>
    <property type="match status" value="1"/>
</dbReference>
<dbReference type="GO" id="GO:0046872">
    <property type="term" value="F:metal ion binding"/>
    <property type="evidence" value="ECO:0007669"/>
    <property type="project" value="UniProtKB-KW"/>
</dbReference>
<dbReference type="AlphaFoldDB" id="A0A7W7GV08"/>
<dbReference type="PROSITE" id="PS51918">
    <property type="entry name" value="RADICAL_SAM"/>
    <property type="match status" value="1"/>
</dbReference>
<dbReference type="InterPro" id="IPR058240">
    <property type="entry name" value="rSAM_sf"/>
</dbReference>
<dbReference type="InterPro" id="IPR007197">
    <property type="entry name" value="rSAM"/>
</dbReference>
<accession>A0A7W7GV08</accession>
<organism evidence="6 7">
    <name type="scientific">Actinoplanes octamycinicus</name>
    <dbReference type="NCBI Taxonomy" id="135948"/>
    <lineage>
        <taxon>Bacteria</taxon>
        <taxon>Bacillati</taxon>
        <taxon>Actinomycetota</taxon>
        <taxon>Actinomycetes</taxon>
        <taxon>Micromonosporales</taxon>
        <taxon>Micromonosporaceae</taxon>
        <taxon>Actinoplanes</taxon>
    </lineage>
</organism>
<evidence type="ECO:0000259" key="5">
    <source>
        <dbReference type="PROSITE" id="PS51918"/>
    </source>
</evidence>
<evidence type="ECO:0000256" key="1">
    <source>
        <dbReference type="ARBA" id="ARBA00022691"/>
    </source>
</evidence>
<dbReference type="PANTHER" id="PTHR43273:SF8">
    <property type="entry name" value="RADICAL SAM DOMAIN PROTEIN"/>
    <property type="match status" value="1"/>
</dbReference>
<keyword evidence="4" id="KW-0411">Iron-sulfur</keyword>
<name>A0A7W7GV08_9ACTN</name>
<dbReference type="PANTHER" id="PTHR43273">
    <property type="entry name" value="ANAEROBIC SULFATASE-MATURATING ENZYME HOMOLOG ASLB-RELATED"/>
    <property type="match status" value="1"/>
</dbReference>
<dbReference type="SFLD" id="SFLDG01067">
    <property type="entry name" value="SPASM/twitch_domain_containing"/>
    <property type="match status" value="1"/>
</dbReference>
<dbReference type="InterPro" id="IPR013785">
    <property type="entry name" value="Aldolase_TIM"/>
</dbReference>
<dbReference type="InterPro" id="IPR023867">
    <property type="entry name" value="Sulphatase_maturase_rSAM"/>
</dbReference>
<dbReference type="SFLD" id="SFLDG01386">
    <property type="entry name" value="main_SPASM_domain-containing"/>
    <property type="match status" value="1"/>
</dbReference>
<gene>
    <name evidence="6" type="ORF">BJY16_002191</name>
</gene>
<evidence type="ECO:0000313" key="6">
    <source>
        <dbReference type="EMBL" id="MBB4738732.1"/>
    </source>
</evidence>
<dbReference type="SFLD" id="SFLDG01072">
    <property type="entry name" value="dehydrogenase_like"/>
    <property type="match status" value="1"/>
</dbReference>
<keyword evidence="3" id="KW-0408">Iron</keyword>
<keyword evidence="2" id="KW-0479">Metal-binding</keyword>
<feature type="domain" description="Radical SAM core" evidence="5">
    <location>
        <begin position="34"/>
        <end position="274"/>
    </location>
</feature>
<evidence type="ECO:0000313" key="7">
    <source>
        <dbReference type="Proteomes" id="UP000546162"/>
    </source>
</evidence>
<dbReference type="InterPro" id="IPR026335">
    <property type="entry name" value="rSAM_SPASM_FxsB"/>
</dbReference>
<dbReference type="Gene3D" id="3.20.20.70">
    <property type="entry name" value="Aldolase class I"/>
    <property type="match status" value="1"/>
</dbReference>
<dbReference type="GO" id="GO:0051536">
    <property type="term" value="F:iron-sulfur cluster binding"/>
    <property type="evidence" value="ECO:0007669"/>
    <property type="project" value="UniProtKB-KW"/>
</dbReference>
<dbReference type="CDD" id="cd01335">
    <property type="entry name" value="Radical_SAM"/>
    <property type="match status" value="1"/>
</dbReference>
<dbReference type="GO" id="GO:0016491">
    <property type="term" value="F:oxidoreductase activity"/>
    <property type="evidence" value="ECO:0007669"/>
    <property type="project" value="InterPro"/>
</dbReference>
<dbReference type="Proteomes" id="UP000546162">
    <property type="component" value="Unassembled WGS sequence"/>
</dbReference>